<dbReference type="Proteomes" id="UP001530400">
    <property type="component" value="Unassembled WGS sequence"/>
</dbReference>
<name>A0ABD3PKD8_9STRA</name>
<feature type="transmembrane region" description="Helical" evidence="1">
    <location>
        <begin position="169"/>
        <end position="188"/>
    </location>
</feature>
<feature type="transmembrane region" description="Helical" evidence="1">
    <location>
        <begin position="45"/>
        <end position="63"/>
    </location>
</feature>
<keyword evidence="1" id="KW-0812">Transmembrane</keyword>
<protein>
    <submittedName>
        <fullName evidence="2">Uncharacterized protein</fullName>
    </submittedName>
</protein>
<gene>
    <name evidence="2" type="ORF">ACHAWO_007758</name>
</gene>
<dbReference type="AlphaFoldDB" id="A0ABD3PKD8"/>
<feature type="transmembrane region" description="Helical" evidence="1">
    <location>
        <begin position="111"/>
        <end position="129"/>
    </location>
</feature>
<accession>A0ABD3PKD8</accession>
<dbReference type="EMBL" id="JALLPJ020000597">
    <property type="protein sequence ID" value="KAL3787791.1"/>
    <property type="molecule type" value="Genomic_DNA"/>
</dbReference>
<evidence type="ECO:0000256" key="1">
    <source>
        <dbReference type="SAM" id="Phobius"/>
    </source>
</evidence>
<dbReference type="PROSITE" id="PS51257">
    <property type="entry name" value="PROKAR_LIPOPROTEIN"/>
    <property type="match status" value="1"/>
</dbReference>
<evidence type="ECO:0000313" key="3">
    <source>
        <dbReference type="Proteomes" id="UP001530400"/>
    </source>
</evidence>
<comment type="caution">
    <text evidence="2">The sequence shown here is derived from an EMBL/GenBank/DDBJ whole genome shotgun (WGS) entry which is preliminary data.</text>
</comment>
<keyword evidence="3" id="KW-1185">Reference proteome</keyword>
<proteinExistence type="predicted"/>
<keyword evidence="1" id="KW-0472">Membrane</keyword>
<reference evidence="2 3" key="1">
    <citation type="submission" date="2024-10" db="EMBL/GenBank/DDBJ databases">
        <title>Updated reference genomes for cyclostephanoid diatoms.</title>
        <authorList>
            <person name="Roberts W.R."/>
            <person name="Alverson A.J."/>
        </authorList>
    </citation>
    <scope>NUCLEOTIDE SEQUENCE [LARGE SCALE GENOMIC DNA]</scope>
    <source>
        <strain evidence="2 3">AJA010-31</strain>
    </source>
</reference>
<evidence type="ECO:0000313" key="2">
    <source>
        <dbReference type="EMBL" id="KAL3787791.1"/>
    </source>
</evidence>
<feature type="transmembrane region" description="Helical" evidence="1">
    <location>
        <begin position="69"/>
        <end position="90"/>
    </location>
</feature>
<organism evidence="2 3">
    <name type="scientific">Cyclotella atomus</name>
    <dbReference type="NCBI Taxonomy" id="382360"/>
    <lineage>
        <taxon>Eukaryota</taxon>
        <taxon>Sar</taxon>
        <taxon>Stramenopiles</taxon>
        <taxon>Ochrophyta</taxon>
        <taxon>Bacillariophyta</taxon>
        <taxon>Coscinodiscophyceae</taxon>
        <taxon>Thalassiosirophycidae</taxon>
        <taxon>Stephanodiscales</taxon>
        <taxon>Stephanodiscaceae</taxon>
        <taxon>Cyclotella</taxon>
    </lineage>
</organism>
<sequence>MDSFFKRSPVPKNSSNCELAQSMHYIICGCEGQGYAGADTGTKKVVLAWLPRTAAILSILVSLYVFKQIVISVCSINLNCINAVSLFIIVDTQRIAKKHSKPINKYYFADFLISFASTTFQILCATSIFDVMGSFAMSFTTLPIPQEDYIYGSSGSDGTCKSQAWEPLHVFWVFLWLCITILPSNTAGV</sequence>
<keyword evidence="1" id="KW-1133">Transmembrane helix</keyword>